<evidence type="ECO:0000313" key="15">
    <source>
        <dbReference type="EMBL" id="CAH2049734.1"/>
    </source>
</evidence>
<dbReference type="Proteomes" id="UP000836841">
    <property type="component" value="Unassembled WGS sequence"/>
</dbReference>
<evidence type="ECO:0000256" key="10">
    <source>
        <dbReference type="ARBA" id="ARBA00022989"/>
    </source>
</evidence>
<keyword evidence="5" id="KW-0808">Transferase</keyword>
<feature type="domain" description="Serine-threonine/tyrosine-protein kinase catalytic" evidence="14">
    <location>
        <begin position="103"/>
        <end position="163"/>
    </location>
</feature>
<comment type="catalytic activity">
    <reaction evidence="13">
        <text>L-seryl-[protein] + ATP = O-phospho-L-seryl-[protein] + ADP + H(+)</text>
        <dbReference type="Rhea" id="RHEA:17989"/>
        <dbReference type="Rhea" id="RHEA-COMP:9863"/>
        <dbReference type="Rhea" id="RHEA-COMP:11604"/>
        <dbReference type="ChEBI" id="CHEBI:15378"/>
        <dbReference type="ChEBI" id="CHEBI:29999"/>
        <dbReference type="ChEBI" id="CHEBI:30616"/>
        <dbReference type="ChEBI" id="CHEBI:83421"/>
        <dbReference type="ChEBI" id="CHEBI:456216"/>
        <dbReference type="EC" id="2.7.11.1"/>
    </reaction>
</comment>
<evidence type="ECO:0000256" key="2">
    <source>
        <dbReference type="ARBA" id="ARBA00012513"/>
    </source>
</evidence>
<feature type="non-terminal residue" evidence="15">
    <location>
        <position position="1"/>
    </location>
</feature>
<keyword evidence="8" id="KW-0418">Kinase</keyword>
<evidence type="ECO:0000256" key="3">
    <source>
        <dbReference type="ARBA" id="ARBA00022527"/>
    </source>
</evidence>
<keyword evidence="6" id="KW-0812">Transmembrane</keyword>
<dbReference type="Pfam" id="PF07714">
    <property type="entry name" value="PK_Tyr_Ser-Thr"/>
    <property type="match status" value="1"/>
</dbReference>
<dbReference type="GO" id="GO:0004674">
    <property type="term" value="F:protein serine/threonine kinase activity"/>
    <property type="evidence" value="ECO:0007669"/>
    <property type="project" value="UniProtKB-KW"/>
</dbReference>
<evidence type="ECO:0000256" key="5">
    <source>
        <dbReference type="ARBA" id="ARBA00022679"/>
    </source>
</evidence>
<evidence type="ECO:0000256" key="8">
    <source>
        <dbReference type="ARBA" id="ARBA00022777"/>
    </source>
</evidence>
<reference evidence="15 16" key="1">
    <citation type="submission" date="2022-03" db="EMBL/GenBank/DDBJ databases">
        <authorList>
            <person name="Nunn A."/>
            <person name="Chopra R."/>
            <person name="Nunn A."/>
            <person name="Contreras Garrido A."/>
        </authorList>
    </citation>
    <scope>NUCLEOTIDE SEQUENCE [LARGE SCALE GENOMIC DNA]</scope>
</reference>
<keyword evidence="10" id="KW-1133">Transmembrane helix</keyword>
<name>A0AAU9RXQ4_THLAR</name>
<dbReference type="PANTHER" id="PTHR47984:SF31">
    <property type="entry name" value="OS03G0227900 PROTEIN"/>
    <property type="match status" value="1"/>
</dbReference>
<keyword evidence="4" id="KW-0597">Phosphoprotein</keyword>
<accession>A0AAU9RXQ4</accession>
<dbReference type="Gene3D" id="1.10.510.10">
    <property type="entry name" value="Transferase(Phosphotransferase) domain 1"/>
    <property type="match status" value="1"/>
</dbReference>
<comment type="caution">
    <text evidence="15">The sequence shown here is derived from an EMBL/GenBank/DDBJ whole genome shotgun (WGS) entry which is preliminary data.</text>
</comment>
<evidence type="ECO:0000256" key="13">
    <source>
        <dbReference type="ARBA" id="ARBA00048679"/>
    </source>
</evidence>
<keyword evidence="9" id="KW-0067">ATP-binding</keyword>
<proteinExistence type="predicted"/>
<dbReference type="EC" id="2.7.11.1" evidence="2"/>
<comment type="subcellular location">
    <subcellularLocation>
        <location evidence="1">Membrane</location>
        <topology evidence="1">Single-pass membrane protein</topology>
    </subcellularLocation>
</comment>
<dbReference type="SUPFAM" id="SSF56112">
    <property type="entry name" value="Protein kinase-like (PK-like)"/>
    <property type="match status" value="1"/>
</dbReference>
<evidence type="ECO:0000259" key="14">
    <source>
        <dbReference type="Pfam" id="PF07714"/>
    </source>
</evidence>
<evidence type="ECO:0000256" key="9">
    <source>
        <dbReference type="ARBA" id="ARBA00022840"/>
    </source>
</evidence>
<gene>
    <name evidence="15" type="ORF">TAV2_LOCUS8385</name>
</gene>
<keyword evidence="16" id="KW-1185">Reference proteome</keyword>
<dbReference type="AlphaFoldDB" id="A0AAU9RXQ4"/>
<dbReference type="InterPro" id="IPR052232">
    <property type="entry name" value="RLK_Ser/Thr-Kinase"/>
</dbReference>
<evidence type="ECO:0000256" key="4">
    <source>
        <dbReference type="ARBA" id="ARBA00022553"/>
    </source>
</evidence>
<dbReference type="EMBL" id="CAJVSB020000331">
    <property type="protein sequence ID" value="CAH2049734.1"/>
    <property type="molecule type" value="Genomic_DNA"/>
</dbReference>
<dbReference type="GO" id="GO:0016020">
    <property type="term" value="C:membrane"/>
    <property type="evidence" value="ECO:0007669"/>
    <property type="project" value="UniProtKB-SubCell"/>
</dbReference>
<dbReference type="GO" id="GO:0005524">
    <property type="term" value="F:ATP binding"/>
    <property type="evidence" value="ECO:0007669"/>
    <property type="project" value="UniProtKB-KW"/>
</dbReference>
<keyword evidence="11" id="KW-0472">Membrane</keyword>
<dbReference type="PANTHER" id="PTHR47984">
    <property type="entry name" value="OS01G0323000 PROTEIN"/>
    <property type="match status" value="1"/>
</dbReference>
<evidence type="ECO:0000256" key="12">
    <source>
        <dbReference type="ARBA" id="ARBA00047899"/>
    </source>
</evidence>
<evidence type="ECO:0000256" key="1">
    <source>
        <dbReference type="ARBA" id="ARBA00004167"/>
    </source>
</evidence>
<keyword evidence="3" id="KW-0723">Serine/threonine-protein kinase</keyword>
<comment type="catalytic activity">
    <reaction evidence="12">
        <text>L-threonyl-[protein] + ATP = O-phospho-L-threonyl-[protein] + ADP + H(+)</text>
        <dbReference type="Rhea" id="RHEA:46608"/>
        <dbReference type="Rhea" id="RHEA-COMP:11060"/>
        <dbReference type="Rhea" id="RHEA-COMP:11605"/>
        <dbReference type="ChEBI" id="CHEBI:15378"/>
        <dbReference type="ChEBI" id="CHEBI:30013"/>
        <dbReference type="ChEBI" id="CHEBI:30616"/>
        <dbReference type="ChEBI" id="CHEBI:61977"/>
        <dbReference type="ChEBI" id="CHEBI:456216"/>
        <dbReference type="EC" id="2.7.11.1"/>
    </reaction>
</comment>
<sequence>SQNFEETKLEGAIAYIIRQVREMPRLIRKLYMFLSIMVSEGPGIETKSKVEVEPSGKVRYKNLVDLIGYCVEGTRSYISSSCDRLAYLHEESEPKVVHCDVKSISSFGLAKLLGPEKSYMTTKVMGTFKFICISCPEHARTGMLNKGTDVYSFGVLLVELIQGRCLVDYSRSAREGLVVLLDKKGMAQYTKLSCTMGSGAHWMC</sequence>
<dbReference type="InterPro" id="IPR011009">
    <property type="entry name" value="Kinase-like_dom_sf"/>
</dbReference>
<evidence type="ECO:0000256" key="11">
    <source>
        <dbReference type="ARBA" id="ARBA00023136"/>
    </source>
</evidence>
<protein>
    <recommendedName>
        <fullName evidence="2">non-specific serine/threonine protein kinase</fullName>
        <ecNumber evidence="2">2.7.11.1</ecNumber>
    </recommendedName>
</protein>
<evidence type="ECO:0000256" key="6">
    <source>
        <dbReference type="ARBA" id="ARBA00022692"/>
    </source>
</evidence>
<evidence type="ECO:0000256" key="7">
    <source>
        <dbReference type="ARBA" id="ARBA00022741"/>
    </source>
</evidence>
<evidence type="ECO:0000313" key="16">
    <source>
        <dbReference type="Proteomes" id="UP000836841"/>
    </source>
</evidence>
<dbReference type="InterPro" id="IPR001245">
    <property type="entry name" value="Ser-Thr/Tyr_kinase_cat_dom"/>
</dbReference>
<keyword evidence="7" id="KW-0547">Nucleotide-binding</keyword>
<organism evidence="15 16">
    <name type="scientific">Thlaspi arvense</name>
    <name type="common">Field penny-cress</name>
    <dbReference type="NCBI Taxonomy" id="13288"/>
    <lineage>
        <taxon>Eukaryota</taxon>
        <taxon>Viridiplantae</taxon>
        <taxon>Streptophyta</taxon>
        <taxon>Embryophyta</taxon>
        <taxon>Tracheophyta</taxon>
        <taxon>Spermatophyta</taxon>
        <taxon>Magnoliopsida</taxon>
        <taxon>eudicotyledons</taxon>
        <taxon>Gunneridae</taxon>
        <taxon>Pentapetalae</taxon>
        <taxon>rosids</taxon>
        <taxon>malvids</taxon>
        <taxon>Brassicales</taxon>
        <taxon>Brassicaceae</taxon>
        <taxon>Thlaspideae</taxon>
        <taxon>Thlaspi</taxon>
    </lineage>
</organism>